<dbReference type="OrthoDB" id="3938460at2759"/>
<feature type="non-terminal residue" evidence="1">
    <location>
        <position position="1"/>
    </location>
</feature>
<dbReference type="AlphaFoldDB" id="A0A6A6TE99"/>
<dbReference type="Proteomes" id="UP000799324">
    <property type="component" value="Unassembled WGS sequence"/>
</dbReference>
<dbReference type="EMBL" id="MU004316">
    <property type="protein sequence ID" value="KAF2658329.1"/>
    <property type="molecule type" value="Genomic_DNA"/>
</dbReference>
<proteinExistence type="predicted"/>
<reference evidence="1" key="1">
    <citation type="journal article" date="2020" name="Stud. Mycol.">
        <title>101 Dothideomycetes genomes: a test case for predicting lifestyles and emergence of pathogens.</title>
        <authorList>
            <person name="Haridas S."/>
            <person name="Albert R."/>
            <person name="Binder M."/>
            <person name="Bloem J."/>
            <person name="Labutti K."/>
            <person name="Salamov A."/>
            <person name="Andreopoulos B."/>
            <person name="Baker S."/>
            <person name="Barry K."/>
            <person name="Bills G."/>
            <person name="Bluhm B."/>
            <person name="Cannon C."/>
            <person name="Castanera R."/>
            <person name="Culley D."/>
            <person name="Daum C."/>
            <person name="Ezra D."/>
            <person name="Gonzalez J."/>
            <person name="Henrissat B."/>
            <person name="Kuo A."/>
            <person name="Liang C."/>
            <person name="Lipzen A."/>
            <person name="Lutzoni F."/>
            <person name="Magnuson J."/>
            <person name="Mondo S."/>
            <person name="Nolan M."/>
            <person name="Ohm R."/>
            <person name="Pangilinan J."/>
            <person name="Park H.-J."/>
            <person name="Ramirez L."/>
            <person name="Alfaro M."/>
            <person name="Sun H."/>
            <person name="Tritt A."/>
            <person name="Yoshinaga Y."/>
            <person name="Zwiers L.-H."/>
            <person name="Turgeon B."/>
            <person name="Goodwin S."/>
            <person name="Spatafora J."/>
            <person name="Crous P."/>
            <person name="Grigoriev I."/>
        </authorList>
    </citation>
    <scope>NUCLEOTIDE SEQUENCE</scope>
    <source>
        <strain evidence="1">CBS 122681</strain>
    </source>
</reference>
<organism evidence="1 2">
    <name type="scientific">Lophiostoma macrostomum CBS 122681</name>
    <dbReference type="NCBI Taxonomy" id="1314788"/>
    <lineage>
        <taxon>Eukaryota</taxon>
        <taxon>Fungi</taxon>
        <taxon>Dikarya</taxon>
        <taxon>Ascomycota</taxon>
        <taxon>Pezizomycotina</taxon>
        <taxon>Dothideomycetes</taxon>
        <taxon>Pleosporomycetidae</taxon>
        <taxon>Pleosporales</taxon>
        <taxon>Lophiostomataceae</taxon>
        <taxon>Lophiostoma</taxon>
    </lineage>
</organism>
<evidence type="ECO:0008006" key="3">
    <source>
        <dbReference type="Google" id="ProtNLM"/>
    </source>
</evidence>
<evidence type="ECO:0000313" key="1">
    <source>
        <dbReference type="EMBL" id="KAF2658329.1"/>
    </source>
</evidence>
<accession>A0A6A6TE99</accession>
<sequence length="54" mass="6419">IEPIQAAINKIESLNLEEFFTYAKIARRHSINRNTLSRNHRKVQLSRTTKRINQ</sequence>
<gene>
    <name evidence="1" type="ORF">K491DRAFT_625046</name>
</gene>
<protein>
    <recommendedName>
        <fullName evidence="3">HTH psq-type domain-containing protein</fullName>
    </recommendedName>
</protein>
<evidence type="ECO:0000313" key="2">
    <source>
        <dbReference type="Proteomes" id="UP000799324"/>
    </source>
</evidence>
<keyword evidence="2" id="KW-1185">Reference proteome</keyword>
<name>A0A6A6TE99_9PLEO</name>